<keyword evidence="2" id="KW-1185">Reference proteome</keyword>
<dbReference type="Proteomes" id="UP000295711">
    <property type="component" value="Unassembled WGS sequence"/>
</dbReference>
<dbReference type="OrthoDB" id="2068499at2"/>
<protein>
    <submittedName>
        <fullName evidence="1">Uncharacterized protein</fullName>
    </submittedName>
</protein>
<dbReference type="AlphaFoldDB" id="A0A4R2LEK4"/>
<comment type="caution">
    <text evidence="1">The sequence shown here is derived from an EMBL/GenBank/DDBJ whole genome shotgun (WGS) entry which is preliminary data.</text>
</comment>
<accession>A0A4R2LEK4</accession>
<name>A0A4R2LEK4_9FIRM</name>
<evidence type="ECO:0000313" key="2">
    <source>
        <dbReference type="Proteomes" id="UP000295711"/>
    </source>
</evidence>
<gene>
    <name evidence="1" type="ORF">EV212_101333</name>
</gene>
<proteinExistence type="predicted"/>
<sequence>MALRLCKKCRKTVLSKAVQCPYCGNPMEQHEEEIICKINNVDYDFTEIYKKMMAIDKNNLEWSHSEEMLEIIWEVYDLTQVRGTSSFCIEAVETGMLPSEYNAMTVEEWNEQVKKSTQNHVIIKCPYCGSIDVKKIFFGGFAQKQWHCKKCRSDF</sequence>
<dbReference type="EMBL" id="SLXA01000001">
    <property type="protein sequence ID" value="TCO86542.1"/>
    <property type="molecule type" value="Genomic_DNA"/>
</dbReference>
<organism evidence="1 2">
    <name type="scientific">Frisingicoccus caecimuris</name>
    <dbReference type="NCBI Taxonomy" id="1796636"/>
    <lineage>
        <taxon>Bacteria</taxon>
        <taxon>Bacillati</taxon>
        <taxon>Bacillota</taxon>
        <taxon>Clostridia</taxon>
        <taxon>Lachnospirales</taxon>
        <taxon>Lachnospiraceae</taxon>
        <taxon>Frisingicoccus</taxon>
    </lineage>
</organism>
<reference evidence="1 2" key="1">
    <citation type="submission" date="2019-03" db="EMBL/GenBank/DDBJ databases">
        <title>Genomic Encyclopedia of Type Strains, Phase IV (KMG-IV): sequencing the most valuable type-strain genomes for metagenomic binning, comparative biology and taxonomic classification.</title>
        <authorList>
            <person name="Goeker M."/>
        </authorList>
    </citation>
    <scope>NUCLEOTIDE SEQUENCE [LARGE SCALE GENOMIC DNA]</scope>
    <source>
        <strain evidence="1 2">DSM 28559</strain>
    </source>
</reference>
<evidence type="ECO:0000313" key="1">
    <source>
        <dbReference type="EMBL" id="TCO86542.1"/>
    </source>
</evidence>
<dbReference type="RefSeq" id="WP_132087877.1">
    <property type="nucleotide sequence ID" value="NZ_JANKAQ010000002.1"/>
</dbReference>